<keyword evidence="1" id="KW-0051">Antiviral defense</keyword>
<comment type="caution">
    <text evidence="3">The sequence shown here is derived from an EMBL/GenBank/DDBJ whole genome shotgun (WGS) entry which is preliminary data.</text>
</comment>
<name>A0A7C4UGJ1_UNCW3</name>
<evidence type="ECO:0000256" key="1">
    <source>
        <dbReference type="ARBA" id="ARBA00023118"/>
    </source>
</evidence>
<protein>
    <recommendedName>
        <fullName evidence="2">CRISPR type III-associated protein domain-containing protein</fullName>
    </recommendedName>
</protein>
<dbReference type="PANTHER" id="PTHR35579:SF6">
    <property type="entry name" value="DUF324 DOMAIN-CONTAINING PROTEIN"/>
    <property type="match status" value="1"/>
</dbReference>
<feature type="domain" description="CRISPR type III-associated protein" evidence="2">
    <location>
        <begin position="11"/>
        <end position="182"/>
    </location>
</feature>
<dbReference type="InterPro" id="IPR005537">
    <property type="entry name" value="RAMP_III_fam"/>
</dbReference>
<sequence>MDKFLVIEVYAKTISPLYTGEIKKEAIREARDVNLPVRRTEDGKVAIPIYGVIRAYLEKILTEKGENVCDTGAKGAKGCGRCVLCDLFGYLGRRGRAFIDDLVSKENAMKIVSSVTHNRIDRNSGTVSDALKMEEIKEGSEFYGKIRIIEPKERDIELFATAFEAMKEFGIGGWVTRGRGRVDIQFKVYERRWTEFINRAKETLKQIGIK</sequence>
<reference evidence="3" key="1">
    <citation type="journal article" date="2020" name="mSystems">
        <title>Genome- and Community-Level Interaction Insights into Carbon Utilization and Element Cycling Functions of Hydrothermarchaeota in Hydrothermal Sediment.</title>
        <authorList>
            <person name="Zhou Z."/>
            <person name="Liu Y."/>
            <person name="Xu W."/>
            <person name="Pan J."/>
            <person name="Luo Z.H."/>
            <person name="Li M."/>
        </authorList>
    </citation>
    <scope>NUCLEOTIDE SEQUENCE [LARGE SCALE GENOMIC DNA]</scope>
    <source>
        <strain evidence="3">SpSt-780</strain>
    </source>
</reference>
<dbReference type="AlphaFoldDB" id="A0A7C4UGJ1"/>
<evidence type="ECO:0000259" key="2">
    <source>
        <dbReference type="Pfam" id="PF03787"/>
    </source>
</evidence>
<dbReference type="InterPro" id="IPR052216">
    <property type="entry name" value="CRISPR_Csm3_endoribonuclease"/>
</dbReference>
<dbReference type="GO" id="GO:0051607">
    <property type="term" value="P:defense response to virus"/>
    <property type="evidence" value="ECO:0007669"/>
    <property type="project" value="UniProtKB-KW"/>
</dbReference>
<evidence type="ECO:0000313" key="3">
    <source>
        <dbReference type="EMBL" id="HGW92090.1"/>
    </source>
</evidence>
<dbReference type="PANTHER" id="PTHR35579">
    <property type="entry name" value="CRISPR SYSTEM CMS ENDORIBONUCLEASE CSM3"/>
    <property type="match status" value="1"/>
</dbReference>
<dbReference type="Pfam" id="PF03787">
    <property type="entry name" value="RAMPs"/>
    <property type="match status" value="1"/>
</dbReference>
<proteinExistence type="predicted"/>
<organism evidence="3">
    <name type="scientific">candidate division WOR-3 bacterium</name>
    <dbReference type="NCBI Taxonomy" id="2052148"/>
    <lineage>
        <taxon>Bacteria</taxon>
        <taxon>Bacteria division WOR-3</taxon>
    </lineage>
</organism>
<dbReference type="EMBL" id="DTHG01000077">
    <property type="protein sequence ID" value="HGW92090.1"/>
    <property type="molecule type" value="Genomic_DNA"/>
</dbReference>
<gene>
    <name evidence="3" type="ORF">ENV67_06090</name>
</gene>
<accession>A0A7C4UGJ1</accession>